<dbReference type="InterPro" id="IPR015018">
    <property type="entry name" value="DUF1905"/>
</dbReference>
<name>A0ABY8BWZ4_9MICO</name>
<dbReference type="EMBL" id="CP119108">
    <property type="protein sequence ID" value="WEG07642.1"/>
    <property type="molecule type" value="Genomic_DNA"/>
</dbReference>
<accession>A0ABY8BWZ4</accession>
<proteinExistence type="predicted"/>
<dbReference type="InterPro" id="IPR037079">
    <property type="entry name" value="AF2212/PG0164-like_sf"/>
</dbReference>
<protein>
    <submittedName>
        <fullName evidence="1">DUF1905 domain-containing protein</fullName>
    </submittedName>
</protein>
<keyword evidence="2" id="KW-1185">Reference proteome</keyword>
<dbReference type="SUPFAM" id="SSF141694">
    <property type="entry name" value="AF2212/PG0164-like"/>
    <property type="match status" value="1"/>
</dbReference>
<gene>
    <name evidence="1" type="ORF">PU630_10290</name>
</gene>
<dbReference type="Gene3D" id="2.40.30.100">
    <property type="entry name" value="AF2212/PG0164-like"/>
    <property type="match status" value="1"/>
</dbReference>
<dbReference type="RefSeq" id="WP_275276980.1">
    <property type="nucleotide sequence ID" value="NZ_CP119108.1"/>
</dbReference>
<evidence type="ECO:0000313" key="1">
    <source>
        <dbReference type="EMBL" id="WEG07642.1"/>
    </source>
</evidence>
<evidence type="ECO:0000313" key="2">
    <source>
        <dbReference type="Proteomes" id="UP001214553"/>
    </source>
</evidence>
<organism evidence="1 2">
    <name type="scientific">Microbacterium horticulturae</name>
    <dbReference type="NCBI Taxonomy" id="3028316"/>
    <lineage>
        <taxon>Bacteria</taxon>
        <taxon>Bacillati</taxon>
        <taxon>Actinomycetota</taxon>
        <taxon>Actinomycetes</taxon>
        <taxon>Micrococcales</taxon>
        <taxon>Microbacteriaceae</taxon>
        <taxon>Microbacterium</taxon>
    </lineage>
</organism>
<sequence>MAGIRYEFETTLFRWEARRELWVFARVPAEISEEIHDMPLPRGGFDSVKIVATLGSSRWSTSLFPESDGTYVFAIKQAIRRSEDVELGDTIRLAIEPVV</sequence>
<dbReference type="Pfam" id="PF08922">
    <property type="entry name" value="DUF1905"/>
    <property type="match status" value="1"/>
</dbReference>
<dbReference type="Proteomes" id="UP001214553">
    <property type="component" value="Chromosome"/>
</dbReference>
<reference evidence="1 2" key="1">
    <citation type="submission" date="2023-03" db="EMBL/GenBank/DDBJ databases">
        <title>Genome sequence of Microbacterium sp. KACC 23027.</title>
        <authorList>
            <person name="Kim S."/>
            <person name="Heo J."/>
            <person name="Kwon S.-W."/>
        </authorList>
    </citation>
    <scope>NUCLEOTIDE SEQUENCE [LARGE SCALE GENOMIC DNA]</scope>
    <source>
        <strain evidence="1 2">KACC 23027</strain>
    </source>
</reference>